<dbReference type="PROSITE" id="PS51154">
    <property type="entry name" value="MACRO"/>
    <property type="match status" value="1"/>
</dbReference>
<name>A0A2S2CU90_9PROT</name>
<dbReference type="NCBIfam" id="NF001664">
    <property type="entry name" value="PRK00431.1-6"/>
    <property type="match status" value="1"/>
</dbReference>
<dbReference type="PANTHER" id="PTHR11106">
    <property type="entry name" value="GANGLIOSIDE INDUCED DIFFERENTIATION ASSOCIATED PROTEIN 2-RELATED"/>
    <property type="match status" value="1"/>
</dbReference>
<dbReference type="PANTHER" id="PTHR11106:SF27">
    <property type="entry name" value="MACRO DOMAIN-CONTAINING PROTEIN"/>
    <property type="match status" value="1"/>
</dbReference>
<dbReference type="InterPro" id="IPR043472">
    <property type="entry name" value="Macro_dom-like"/>
</dbReference>
<dbReference type="EMBL" id="CP029353">
    <property type="protein sequence ID" value="AWK88084.1"/>
    <property type="molecule type" value="Genomic_DNA"/>
</dbReference>
<dbReference type="Pfam" id="PF01661">
    <property type="entry name" value="Macro"/>
    <property type="match status" value="1"/>
</dbReference>
<dbReference type="Gene3D" id="3.40.220.10">
    <property type="entry name" value="Leucine Aminopeptidase, subunit E, domain 1"/>
    <property type="match status" value="1"/>
</dbReference>
<feature type="domain" description="Macro" evidence="1">
    <location>
        <begin position="1"/>
        <end position="168"/>
    </location>
</feature>
<dbReference type="SUPFAM" id="SSF52949">
    <property type="entry name" value="Macro domain-like"/>
    <property type="match status" value="1"/>
</dbReference>
<dbReference type="AlphaFoldDB" id="A0A2S2CU90"/>
<evidence type="ECO:0000259" key="1">
    <source>
        <dbReference type="PROSITE" id="PS51154"/>
    </source>
</evidence>
<dbReference type="SMART" id="SM00506">
    <property type="entry name" value="A1pp"/>
    <property type="match status" value="1"/>
</dbReference>
<proteinExistence type="predicted"/>
<dbReference type="Proteomes" id="UP000245629">
    <property type="component" value="Chromosome 2"/>
</dbReference>
<gene>
    <name evidence="2" type="ORF">DEW08_18260</name>
</gene>
<evidence type="ECO:0000313" key="3">
    <source>
        <dbReference type="Proteomes" id="UP000245629"/>
    </source>
</evidence>
<protein>
    <submittedName>
        <fullName evidence="2">O-acetyl-ADP-ribose deacetylase</fullName>
    </submittedName>
</protein>
<evidence type="ECO:0000313" key="2">
    <source>
        <dbReference type="EMBL" id="AWK88084.1"/>
    </source>
</evidence>
<organism evidence="2 3">
    <name type="scientific">Azospirillum thermophilum</name>
    <dbReference type="NCBI Taxonomy" id="2202148"/>
    <lineage>
        <taxon>Bacteria</taxon>
        <taxon>Pseudomonadati</taxon>
        <taxon>Pseudomonadota</taxon>
        <taxon>Alphaproteobacteria</taxon>
        <taxon>Rhodospirillales</taxon>
        <taxon>Azospirillaceae</taxon>
        <taxon>Azospirillum</taxon>
    </lineage>
</organism>
<dbReference type="CDD" id="cd02908">
    <property type="entry name" value="Macro_OAADPr_deacetylase"/>
    <property type="match status" value="1"/>
</dbReference>
<sequence>MARVRLVEGDITRQAVDAIVNAANAALKAGGGVDGAIHRAAGPELQRELDGIGGCQTGDCRLSRGYRLPAPWIIHCVGPVWRGGLFDEDRLLESCYRSALALARREGFRSLAFPAISTGIYGFPKRRAAEIAAAAVLDELARSDAIAEVRFVLFDAETTATYRSLGFG</sequence>
<dbReference type="KEGG" id="azz:DEW08_18260"/>
<accession>A0A2S2CU90</accession>
<dbReference type="InterPro" id="IPR002589">
    <property type="entry name" value="Macro_dom"/>
</dbReference>
<keyword evidence="3" id="KW-1185">Reference proteome</keyword>
<dbReference type="OrthoDB" id="6194521at2"/>
<reference evidence="3" key="1">
    <citation type="submission" date="2018-05" db="EMBL/GenBank/DDBJ databases">
        <title>Azospirillum thermophila sp. nov., a novel isolated from hot spring.</title>
        <authorList>
            <person name="Zhao Z."/>
        </authorList>
    </citation>
    <scope>NUCLEOTIDE SEQUENCE [LARGE SCALE GENOMIC DNA]</scope>
    <source>
        <strain evidence="3">CFH 70021</strain>
    </source>
</reference>